<organism evidence="9 10">
    <name type="scientific">Ideonella lacteola</name>
    <dbReference type="NCBI Taxonomy" id="2984193"/>
    <lineage>
        <taxon>Bacteria</taxon>
        <taxon>Pseudomonadati</taxon>
        <taxon>Pseudomonadota</taxon>
        <taxon>Betaproteobacteria</taxon>
        <taxon>Burkholderiales</taxon>
        <taxon>Sphaerotilaceae</taxon>
        <taxon>Ideonella</taxon>
    </lineage>
</organism>
<evidence type="ECO:0000313" key="10">
    <source>
        <dbReference type="Proteomes" id="UP001371218"/>
    </source>
</evidence>
<evidence type="ECO:0000256" key="8">
    <source>
        <dbReference type="SAM" id="Phobius"/>
    </source>
</evidence>
<evidence type="ECO:0000256" key="4">
    <source>
        <dbReference type="ARBA" id="ARBA00022692"/>
    </source>
</evidence>
<evidence type="ECO:0000256" key="1">
    <source>
        <dbReference type="ARBA" id="ARBA00004162"/>
    </source>
</evidence>
<comment type="subcellular location">
    <subcellularLocation>
        <location evidence="1">Cell membrane</location>
        <topology evidence="1">Single-pass membrane protein</topology>
    </subcellularLocation>
    <subcellularLocation>
        <location evidence="7">Cell membrane</location>
        <topology evidence="7">Single-pass type II membrane protein</topology>
    </subcellularLocation>
</comment>
<feature type="transmembrane region" description="Helical" evidence="8">
    <location>
        <begin position="15"/>
        <end position="35"/>
    </location>
</feature>
<keyword evidence="7" id="KW-0813">Transport</keyword>
<dbReference type="PANTHER" id="PTHR30558:SF3">
    <property type="entry name" value="BIOPOLYMER TRANSPORT PROTEIN EXBD-RELATED"/>
    <property type="match status" value="1"/>
</dbReference>
<keyword evidence="5 8" id="KW-1133">Transmembrane helix</keyword>
<dbReference type="PANTHER" id="PTHR30558">
    <property type="entry name" value="EXBD MEMBRANE COMPONENT OF PMF-DRIVEN MACROMOLECULE IMPORT SYSTEM"/>
    <property type="match status" value="1"/>
</dbReference>
<name>A0ABU9BT20_9BURK</name>
<keyword evidence="7" id="KW-0653">Protein transport</keyword>
<dbReference type="Proteomes" id="UP001371218">
    <property type="component" value="Unassembled WGS sequence"/>
</dbReference>
<dbReference type="Pfam" id="PF02472">
    <property type="entry name" value="ExbD"/>
    <property type="match status" value="1"/>
</dbReference>
<dbReference type="Gene3D" id="3.30.420.270">
    <property type="match status" value="1"/>
</dbReference>
<dbReference type="InterPro" id="IPR003400">
    <property type="entry name" value="ExbD"/>
</dbReference>
<proteinExistence type="inferred from homology"/>
<evidence type="ECO:0000256" key="2">
    <source>
        <dbReference type="ARBA" id="ARBA00005811"/>
    </source>
</evidence>
<gene>
    <name evidence="9" type="ORF">AACH06_19135</name>
</gene>
<keyword evidence="6 8" id="KW-0472">Membrane</keyword>
<reference evidence="9 10" key="1">
    <citation type="submission" date="2024-04" db="EMBL/GenBank/DDBJ databases">
        <title>Novel species of the genus Ideonella isolated from streams.</title>
        <authorList>
            <person name="Lu H."/>
        </authorList>
    </citation>
    <scope>NUCLEOTIDE SEQUENCE [LARGE SCALE GENOMIC DNA]</scope>
    <source>
        <strain evidence="9 10">DXS29W</strain>
    </source>
</reference>
<evidence type="ECO:0000256" key="3">
    <source>
        <dbReference type="ARBA" id="ARBA00022475"/>
    </source>
</evidence>
<keyword evidence="4 7" id="KW-0812">Transmembrane</keyword>
<keyword evidence="10" id="KW-1185">Reference proteome</keyword>
<sequence>MRIDLGEEEQPEINLIALIDCIFFLLMFFMVATSFKHQDDNKPLTELPITLPQSAVSLDRATASPDVLVLGVDAKGGVYWGRERVTQAELRKRLHAAAANNPALPVRIDGDTQAAYQEIVHLLDLCQFEGLTQISMRTRNGR</sequence>
<evidence type="ECO:0000313" key="9">
    <source>
        <dbReference type="EMBL" id="MEK8032941.1"/>
    </source>
</evidence>
<evidence type="ECO:0000256" key="5">
    <source>
        <dbReference type="ARBA" id="ARBA00022989"/>
    </source>
</evidence>
<evidence type="ECO:0000256" key="6">
    <source>
        <dbReference type="ARBA" id="ARBA00023136"/>
    </source>
</evidence>
<keyword evidence="3" id="KW-1003">Cell membrane</keyword>
<dbReference type="EMBL" id="JBBUTG010000013">
    <property type="protein sequence ID" value="MEK8032941.1"/>
    <property type="molecule type" value="Genomic_DNA"/>
</dbReference>
<comment type="similarity">
    <text evidence="2 7">Belongs to the ExbD/TolR family.</text>
</comment>
<evidence type="ECO:0000256" key="7">
    <source>
        <dbReference type="RuleBase" id="RU003879"/>
    </source>
</evidence>
<dbReference type="RefSeq" id="WP_341427363.1">
    <property type="nucleotide sequence ID" value="NZ_JBBUTG010000013.1"/>
</dbReference>
<comment type="caution">
    <text evidence="9">The sequence shown here is derived from an EMBL/GenBank/DDBJ whole genome shotgun (WGS) entry which is preliminary data.</text>
</comment>
<protein>
    <submittedName>
        <fullName evidence="9">Biopolymer transporter ExbD</fullName>
    </submittedName>
</protein>
<accession>A0ABU9BT20</accession>